<accession>A0A3D9L2Q2</accession>
<evidence type="ECO:0000313" key="6">
    <source>
        <dbReference type="Proteomes" id="UP000256779"/>
    </source>
</evidence>
<dbReference type="InterPro" id="IPR003593">
    <property type="entry name" value="AAA+_ATPase"/>
</dbReference>
<protein>
    <submittedName>
        <fullName evidence="5">Iron complex transport system ATP-binding protein</fullName>
    </submittedName>
</protein>
<sequence length="327" mass="36250">MSLLHTHQLQIGYTQAKGAPKVLQQDISVSLEAGNIVSLMGQNGVGKTTFIKTISGLLPPLGGEIKYGSQNIRKLSAVQLASKLSLVLTERPHAFDLSVIELIAIGRHPYSSWLGTLSKKDREVIDWAISETHINYIANRKLYELSDGQLQKVMIARALAQETDIILLDEPAAHLDLHNKIEVMMLLRKIARQGKGILISTHDMQISTQLSDRLWLFNFNSPVQQGTPEDLILDGSLEKALYLSNFGYDMIHGAVAMEASGPKINLSGDPTRSFWTTQALKRNGFQISEDASLSLKVTDTNWILESPKDKAAFDSIEQLLQHLQSNK</sequence>
<dbReference type="AlphaFoldDB" id="A0A3D9L2Q2"/>
<organism evidence="5 6">
    <name type="scientific">Marinoscillum furvescens DSM 4134</name>
    <dbReference type="NCBI Taxonomy" id="1122208"/>
    <lineage>
        <taxon>Bacteria</taxon>
        <taxon>Pseudomonadati</taxon>
        <taxon>Bacteroidota</taxon>
        <taxon>Cytophagia</taxon>
        <taxon>Cytophagales</taxon>
        <taxon>Reichenbachiellaceae</taxon>
        <taxon>Marinoscillum</taxon>
    </lineage>
</organism>
<dbReference type="EMBL" id="QREG01000008">
    <property type="protein sequence ID" value="RED99396.1"/>
    <property type="molecule type" value="Genomic_DNA"/>
</dbReference>
<comment type="caution">
    <text evidence="5">The sequence shown here is derived from an EMBL/GenBank/DDBJ whole genome shotgun (WGS) entry which is preliminary data.</text>
</comment>
<dbReference type="SMART" id="SM00382">
    <property type="entry name" value="AAA"/>
    <property type="match status" value="1"/>
</dbReference>
<dbReference type="PANTHER" id="PTHR42734:SF21">
    <property type="entry name" value="IRON ABC TRANSPORTER, ATP-BINDING PROTEIN"/>
    <property type="match status" value="1"/>
</dbReference>
<dbReference type="CDD" id="cd03214">
    <property type="entry name" value="ABC_Iron-Siderophores_B12_Hemin"/>
    <property type="match status" value="1"/>
</dbReference>
<dbReference type="GO" id="GO:0005524">
    <property type="term" value="F:ATP binding"/>
    <property type="evidence" value="ECO:0007669"/>
    <property type="project" value="UniProtKB-KW"/>
</dbReference>
<proteinExistence type="predicted"/>
<dbReference type="PANTHER" id="PTHR42734">
    <property type="entry name" value="METAL TRANSPORT SYSTEM ATP-BINDING PROTEIN TM_0124-RELATED"/>
    <property type="match status" value="1"/>
</dbReference>
<keyword evidence="2" id="KW-0547">Nucleotide-binding</keyword>
<keyword evidence="6" id="KW-1185">Reference proteome</keyword>
<dbReference type="SUPFAM" id="SSF52540">
    <property type="entry name" value="P-loop containing nucleoside triphosphate hydrolases"/>
    <property type="match status" value="1"/>
</dbReference>
<keyword evidence="3 5" id="KW-0067">ATP-binding</keyword>
<dbReference type="InterPro" id="IPR050153">
    <property type="entry name" value="Metal_Ion_Import_ABC"/>
</dbReference>
<evidence type="ECO:0000259" key="4">
    <source>
        <dbReference type="PROSITE" id="PS50893"/>
    </source>
</evidence>
<dbReference type="InterPro" id="IPR027417">
    <property type="entry name" value="P-loop_NTPase"/>
</dbReference>
<evidence type="ECO:0000256" key="1">
    <source>
        <dbReference type="ARBA" id="ARBA00022448"/>
    </source>
</evidence>
<evidence type="ECO:0000256" key="3">
    <source>
        <dbReference type="ARBA" id="ARBA00022840"/>
    </source>
</evidence>
<evidence type="ECO:0000256" key="2">
    <source>
        <dbReference type="ARBA" id="ARBA00022741"/>
    </source>
</evidence>
<dbReference type="Gene3D" id="3.40.50.300">
    <property type="entry name" value="P-loop containing nucleotide triphosphate hydrolases"/>
    <property type="match status" value="1"/>
</dbReference>
<dbReference type="RefSeq" id="WP_115867934.1">
    <property type="nucleotide sequence ID" value="NZ_QREG01000008.1"/>
</dbReference>
<name>A0A3D9L2Q2_MARFU</name>
<gene>
    <name evidence="5" type="ORF">C7460_10812</name>
</gene>
<dbReference type="OrthoDB" id="9787851at2"/>
<dbReference type="Pfam" id="PF00005">
    <property type="entry name" value="ABC_tran"/>
    <property type="match status" value="1"/>
</dbReference>
<dbReference type="InterPro" id="IPR003439">
    <property type="entry name" value="ABC_transporter-like_ATP-bd"/>
</dbReference>
<reference evidence="5 6" key="1">
    <citation type="submission" date="2018-07" db="EMBL/GenBank/DDBJ databases">
        <title>Genomic Encyclopedia of Type Strains, Phase IV (KMG-IV): sequencing the most valuable type-strain genomes for metagenomic binning, comparative biology and taxonomic classification.</title>
        <authorList>
            <person name="Goeker M."/>
        </authorList>
    </citation>
    <scope>NUCLEOTIDE SEQUENCE [LARGE SCALE GENOMIC DNA]</scope>
    <source>
        <strain evidence="5 6">DSM 4134</strain>
    </source>
</reference>
<dbReference type="PROSITE" id="PS50893">
    <property type="entry name" value="ABC_TRANSPORTER_2"/>
    <property type="match status" value="1"/>
</dbReference>
<feature type="domain" description="ABC transporter" evidence="4">
    <location>
        <begin position="4"/>
        <end position="244"/>
    </location>
</feature>
<dbReference type="Proteomes" id="UP000256779">
    <property type="component" value="Unassembled WGS sequence"/>
</dbReference>
<evidence type="ECO:0000313" key="5">
    <source>
        <dbReference type="EMBL" id="RED99396.1"/>
    </source>
</evidence>
<dbReference type="GO" id="GO:0016887">
    <property type="term" value="F:ATP hydrolysis activity"/>
    <property type="evidence" value="ECO:0007669"/>
    <property type="project" value="InterPro"/>
</dbReference>
<keyword evidence="1" id="KW-0813">Transport</keyword>